<dbReference type="KEGG" id="vg:29124972"/>
<keyword evidence="3" id="KW-1185">Reference proteome</keyword>
<name>A0A142K8X6_9CAUD</name>
<sequence>MGLNKTNADTSRLLVWILLIGLMATVVWSCMSWREEALRFERECRSAGGISAYEHGETVCIVNGKKIHLEGLGE</sequence>
<accession>A0A142K8X6</accession>
<protein>
    <submittedName>
        <fullName evidence="2">Uncharacterized protein</fullName>
    </submittedName>
</protein>
<dbReference type="EMBL" id="KU963248">
    <property type="protein sequence ID" value="AMS02559.1"/>
    <property type="molecule type" value="Genomic_DNA"/>
</dbReference>
<keyword evidence="1" id="KW-0812">Transmembrane</keyword>
<dbReference type="GeneID" id="29124972"/>
<dbReference type="Proteomes" id="UP000201371">
    <property type="component" value="Segment"/>
</dbReference>
<evidence type="ECO:0000256" key="1">
    <source>
        <dbReference type="SAM" id="Phobius"/>
    </source>
</evidence>
<gene>
    <name evidence="2" type="primary">10</name>
    <name evidence="2" type="ORF">SEA_YVONNETASTIC_10</name>
</gene>
<keyword evidence="1" id="KW-1133">Transmembrane helix</keyword>
<evidence type="ECO:0000313" key="3">
    <source>
        <dbReference type="Proteomes" id="UP000201371"/>
    </source>
</evidence>
<dbReference type="RefSeq" id="YP_009301069.1">
    <property type="nucleotide sequence ID" value="NC_031230.1"/>
</dbReference>
<keyword evidence="1" id="KW-0472">Membrane</keyword>
<evidence type="ECO:0000313" key="2">
    <source>
        <dbReference type="EMBL" id="AMS02559.1"/>
    </source>
</evidence>
<proteinExistence type="predicted"/>
<reference evidence="3" key="1">
    <citation type="submission" date="2016-03" db="EMBL/GenBank/DDBJ databases">
        <authorList>
            <person name="Ploux O."/>
        </authorList>
    </citation>
    <scope>NUCLEOTIDE SEQUENCE [LARGE SCALE GENOMIC DNA]</scope>
</reference>
<organism evidence="2 3">
    <name type="scientific">Gordonia phage Yvonnetastic</name>
    <dbReference type="NCBI Taxonomy" id="1821566"/>
    <lineage>
        <taxon>Viruses</taxon>
        <taxon>Duplodnaviria</taxon>
        <taxon>Heunggongvirae</taxon>
        <taxon>Uroviricota</taxon>
        <taxon>Caudoviricetes</taxon>
        <taxon>Yvonnevirus</taxon>
        <taxon>Yvonnevirus yvonnetastic</taxon>
        <taxon>Gordonia virus Yvonnetastic</taxon>
    </lineage>
</organism>
<feature type="transmembrane region" description="Helical" evidence="1">
    <location>
        <begin position="13"/>
        <end position="33"/>
    </location>
</feature>